<proteinExistence type="predicted"/>
<dbReference type="Proteomes" id="UP001240150">
    <property type="component" value="Chromosome"/>
</dbReference>
<dbReference type="Gene3D" id="3.30.110.170">
    <property type="entry name" value="Protein of unknown function (DUF541), domain 1"/>
    <property type="match status" value="1"/>
</dbReference>
<feature type="signal peptide" evidence="1">
    <location>
        <begin position="1"/>
        <end position="32"/>
    </location>
</feature>
<dbReference type="InterPro" id="IPR007497">
    <property type="entry name" value="SIMPL/DUF541"/>
</dbReference>
<dbReference type="PANTHER" id="PTHR34387:SF1">
    <property type="entry name" value="PERIPLASMIC IMMUNOGENIC PROTEIN"/>
    <property type="match status" value="1"/>
</dbReference>
<protein>
    <submittedName>
        <fullName evidence="2">SIMPL domain-containing protein</fullName>
    </submittedName>
</protein>
<gene>
    <name evidence="2" type="ORF">ACTOB_005385</name>
</gene>
<dbReference type="PROSITE" id="PS00430">
    <property type="entry name" value="TONB_DEPENDENT_REC_1"/>
    <property type="match status" value="1"/>
</dbReference>
<dbReference type="InterPro" id="IPR010916">
    <property type="entry name" value="TonB_box_CS"/>
</dbReference>
<evidence type="ECO:0000256" key="1">
    <source>
        <dbReference type="SAM" id="SignalP"/>
    </source>
</evidence>
<dbReference type="Pfam" id="PF04402">
    <property type="entry name" value="SIMPL"/>
    <property type="match status" value="1"/>
</dbReference>
<organism evidence="2 3">
    <name type="scientific">Actinoplanes oblitus</name>
    <dbReference type="NCBI Taxonomy" id="3040509"/>
    <lineage>
        <taxon>Bacteria</taxon>
        <taxon>Bacillati</taxon>
        <taxon>Actinomycetota</taxon>
        <taxon>Actinomycetes</taxon>
        <taxon>Micromonosporales</taxon>
        <taxon>Micromonosporaceae</taxon>
        <taxon>Actinoplanes</taxon>
    </lineage>
</organism>
<keyword evidence="3" id="KW-1185">Reference proteome</keyword>
<feature type="chain" id="PRO_5045505484" evidence="1">
    <location>
        <begin position="33"/>
        <end position="256"/>
    </location>
</feature>
<evidence type="ECO:0000313" key="3">
    <source>
        <dbReference type="Proteomes" id="UP001240150"/>
    </source>
</evidence>
<evidence type="ECO:0000313" key="2">
    <source>
        <dbReference type="EMBL" id="WIM93408.1"/>
    </source>
</evidence>
<dbReference type="EMBL" id="CP126980">
    <property type="protein sequence ID" value="WIM93408.1"/>
    <property type="molecule type" value="Genomic_DNA"/>
</dbReference>
<dbReference type="RefSeq" id="WP_284914615.1">
    <property type="nucleotide sequence ID" value="NZ_CP126980.1"/>
</dbReference>
<dbReference type="PANTHER" id="PTHR34387">
    <property type="entry name" value="SLR1258 PROTEIN"/>
    <property type="match status" value="1"/>
</dbReference>
<reference evidence="2 3" key="1">
    <citation type="submission" date="2023-06" db="EMBL/GenBank/DDBJ databases">
        <authorList>
            <person name="Yushchuk O."/>
            <person name="Binda E."/>
            <person name="Ruckert-Reed C."/>
            <person name="Fedorenko V."/>
            <person name="Kalinowski J."/>
            <person name="Marinelli F."/>
        </authorList>
    </citation>
    <scope>NUCLEOTIDE SEQUENCE [LARGE SCALE GENOMIC DNA]</scope>
    <source>
        <strain evidence="2 3">NRRL 3884</strain>
    </source>
</reference>
<dbReference type="Gene3D" id="3.30.70.2970">
    <property type="entry name" value="Protein of unknown function (DUF541), domain 2"/>
    <property type="match status" value="1"/>
</dbReference>
<dbReference type="InterPro" id="IPR052022">
    <property type="entry name" value="26kDa_periplasmic_antigen"/>
</dbReference>
<sequence length="256" mass="26029">MSKSRVTVPAVVALLALAVPSSSLLPAGPAAASAGTAATVAADRPAWESVLVTGTGEVFGEPDTLTANLAVEATAGTVAEALDRAAAAATRMRDALVRGGVAKADMQTSDVSVSVKRNEHNEITGYTVTHGLTAKIRNLGAAGATISAAVTAGGDAARLNGMSFAIENDTALLVEARRKAFADARAKADLYAREAGRPLGRVLRVSEETPSYRGSAVQYSVPAADAAMPVEPGRQQLAVTVTVEWALGPQPARSAV</sequence>
<keyword evidence="1" id="KW-0732">Signal</keyword>
<name>A0ABY8W8M6_9ACTN</name>
<accession>A0ABY8W8M6</accession>